<evidence type="ECO:0000313" key="1">
    <source>
        <dbReference type="EMBL" id="JAH77886.1"/>
    </source>
</evidence>
<organism evidence="1">
    <name type="scientific">Anguilla anguilla</name>
    <name type="common">European freshwater eel</name>
    <name type="synonym">Muraena anguilla</name>
    <dbReference type="NCBI Taxonomy" id="7936"/>
    <lineage>
        <taxon>Eukaryota</taxon>
        <taxon>Metazoa</taxon>
        <taxon>Chordata</taxon>
        <taxon>Craniata</taxon>
        <taxon>Vertebrata</taxon>
        <taxon>Euteleostomi</taxon>
        <taxon>Actinopterygii</taxon>
        <taxon>Neopterygii</taxon>
        <taxon>Teleostei</taxon>
        <taxon>Anguilliformes</taxon>
        <taxon>Anguillidae</taxon>
        <taxon>Anguilla</taxon>
    </lineage>
</organism>
<name>A0A0E9VIR7_ANGAN</name>
<dbReference type="AlphaFoldDB" id="A0A0E9VIR7"/>
<reference evidence="1" key="2">
    <citation type="journal article" date="2015" name="Fish Shellfish Immunol.">
        <title>Early steps in the European eel (Anguilla anguilla)-Vibrio vulnificus interaction in the gills: Role of the RtxA13 toxin.</title>
        <authorList>
            <person name="Callol A."/>
            <person name="Pajuelo D."/>
            <person name="Ebbesson L."/>
            <person name="Teles M."/>
            <person name="MacKenzie S."/>
            <person name="Amaro C."/>
        </authorList>
    </citation>
    <scope>NUCLEOTIDE SEQUENCE</scope>
</reference>
<proteinExistence type="predicted"/>
<sequence length="47" mass="5743">MLRCFEMEWSYIVLDNSFGKYMLICDAWVPSKRLKRRNLSESLLDRQ</sequence>
<accession>A0A0E9VIR7</accession>
<reference evidence="1" key="1">
    <citation type="submission" date="2014-11" db="EMBL/GenBank/DDBJ databases">
        <authorList>
            <person name="Amaro Gonzalez C."/>
        </authorList>
    </citation>
    <scope>NUCLEOTIDE SEQUENCE</scope>
</reference>
<protein>
    <submittedName>
        <fullName evidence="1">Uncharacterized protein</fullName>
    </submittedName>
</protein>
<dbReference type="EMBL" id="GBXM01030691">
    <property type="protein sequence ID" value="JAH77886.1"/>
    <property type="molecule type" value="Transcribed_RNA"/>
</dbReference>